<dbReference type="Gene3D" id="3.40.640.10">
    <property type="entry name" value="Type I PLP-dependent aspartate aminotransferase-like (Major domain)"/>
    <property type="match status" value="1"/>
</dbReference>
<dbReference type="InterPro" id="IPR015422">
    <property type="entry name" value="PyrdxlP-dep_Trfase_small"/>
</dbReference>
<name>A0A832A0M0_9BACT</name>
<dbReference type="GO" id="GO:0030170">
    <property type="term" value="F:pyridoxal phosphate binding"/>
    <property type="evidence" value="ECO:0007669"/>
    <property type="project" value="InterPro"/>
</dbReference>
<dbReference type="InterPro" id="IPR015424">
    <property type="entry name" value="PyrdxlP-dep_Trfase"/>
</dbReference>
<keyword evidence="4 7" id="KW-0808">Transferase</keyword>
<dbReference type="Gene3D" id="3.90.1150.10">
    <property type="entry name" value="Aspartate Aminotransferase, domain 1"/>
    <property type="match status" value="1"/>
</dbReference>
<reference evidence="7" key="1">
    <citation type="journal article" date="2020" name="mSystems">
        <title>Genome- and Community-Level Interaction Insights into Carbon Utilization and Element Cycling Functions of Hydrothermarchaeota in Hydrothermal Sediment.</title>
        <authorList>
            <person name="Zhou Z."/>
            <person name="Liu Y."/>
            <person name="Xu W."/>
            <person name="Pan J."/>
            <person name="Luo Z.H."/>
            <person name="Li M."/>
        </authorList>
    </citation>
    <scope>NUCLEOTIDE SEQUENCE [LARGE SCALE GENOMIC DNA]</scope>
    <source>
        <strain evidence="7">SpSt-456</strain>
    </source>
</reference>
<dbReference type="CDD" id="cd00610">
    <property type="entry name" value="OAT_like"/>
    <property type="match status" value="1"/>
</dbReference>
<proteinExistence type="inferred from homology"/>
<evidence type="ECO:0000313" key="7">
    <source>
        <dbReference type="EMBL" id="HFK96333.1"/>
    </source>
</evidence>
<dbReference type="InterPro" id="IPR050103">
    <property type="entry name" value="Class-III_PLP-dep_AT"/>
</dbReference>
<dbReference type="AlphaFoldDB" id="A0A832A0M0"/>
<evidence type="ECO:0000256" key="5">
    <source>
        <dbReference type="ARBA" id="ARBA00022898"/>
    </source>
</evidence>
<comment type="cofactor">
    <cofactor evidence="1">
        <name>pyridoxal 5'-phosphate</name>
        <dbReference type="ChEBI" id="CHEBI:597326"/>
    </cofactor>
</comment>
<sequence length="449" mass="49500">MRRPVIHGPLPGPKALELTAKDHRYVSPSYTRIYPLVAERGQGVWVEDVDGNVFLDFTAGIAVCATGHCHPRVVRAVQDQADRLLHMSGTDFYYTPQIRLAEKLSSLIPGEEIYKVYFGNSGAEAVEAAFKLARWHTRRELNIAFFGAFHGRTMGALSLTASKTIQKRHYHPFVPGITHIPYAYCYRCPYNLAYPACDVECARWVEETLFRTTVPPEEVAAIFVEPIQGEGGYIVPPPEFHQRLQAIARKYGILYVADEVQTGIGRTGKMFAMEHFGVVPDIIALAKGIASGLPLGAMMAPTRIMDWEAGSHASTFGGNPLSCQAALETLALVESELMVNAAAMGDRLLAGLRRLQQDWECLGDVRGLGLMVGVELVKDRHTKERATEWRNALIQEAFQRGLLLLGCGENTVRFCPALSVSAEEVDCCLDIFAQALAALFRTKSGAGFR</sequence>
<dbReference type="PANTHER" id="PTHR11986:SF58">
    <property type="entry name" value="LEUCINE_METHIONINE RACEMASE"/>
    <property type="match status" value="1"/>
</dbReference>
<comment type="caution">
    <text evidence="7">The sequence shown here is derived from an EMBL/GenBank/DDBJ whole genome shotgun (WGS) entry which is preliminary data.</text>
</comment>
<evidence type="ECO:0000256" key="2">
    <source>
        <dbReference type="ARBA" id="ARBA00008954"/>
    </source>
</evidence>
<dbReference type="PIRSF" id="PIRSF000521">
    <property type="entry name" value="Transaminase_4ab_Lys_Orn"/>
    <property type="match status" value="1"/>
</dbReference>
<dbReference type="SUPFAM" id="SSF53383">
    <property type="entry name" value="PLP-dependent transferases"/>
    <property type="match status" value="1"/>
</dbReference>
<keyword evidence="3 7" id="KW-0032">Aminotransferase</keyword>
<protein>
    <submittedName>
        <fullName evidence="7">Acetyl ornithine aminotransferase family protein</fullName>
    </submittedName>
</protein>
<dbReference type="Pfam" id="PF00202">
    <property type="entry name" value="Aminotran_3"/>
    <property type="match status" value="1"/>
</dbReference>
<dbReference type="EMBL" id="DSTK01000012">
    <property type="protein sequence ID" value="HFK96333.1"/>
    <property type="molecule type" value="Genomic_DNA"/>
</dbReference>
<dbReference type="InterPro" id="IPR005814">
    <property type="entry name" value="Aminotrans_3"/>
</dbReference>
<dbReference type="NCBIfam" id="NF004426">
    <property type="entry name" value="PRK05769.1"/>
    <property type="match status" value="1"/>
</dbReference>
<dbReference type="InterPro" id="IPR049704">
    <property type="entry name" value="Aminotrans_3_PPA_site"/>
</dbReference>
<dbReference type="InterPro" id="IPR015421">
    <property type="entry name" value="PyrdxlP-dep_Trfase_major"/>
</dbReference>
<evidence type="ECO:0000256" key="6">
    <source>
        <dbReference type="RuleBase" id="RU003560"/>
    </source>
</evidence>
<evidence type="ECO:0000256" key="3">
    <source>
        <dbReference type="ARBA" id="ARBA00022576"/>
    </source>
</evidence>
<dbReference type="PROSITE" id="PS00600">
    <property type="entry name" value="AA_TRANSFER_CLASS_3"/>
    <property type="match status" value="1"/>
</dbReference>
<keyword evidence="5 6" id="KW-0663">Pyridoxal phosphate</keyword>
<organism evidence="7">
    <name type="scientific">Desulfacinum infernum</name>
    <dbReference type="NCBI Taxonomy" id="35837"/>
    <lineage>
        <taxon>Bacteria</taxon>
        <taxon>Pseudomonadati</taxon>
        <taxon>Thermodesulfobacteriota</taxon>
        <taxon>Syntrophobacteria</taxon>
        <taxon>Syntrophobacterales</taxon>
        <taxon>Syntrophobacteraceae</taxon>
        <taxon>Desulfacinum</taxon>
    </lineage>
</organism>
<gene>
    <name evidence="7" type="ORF">ENS06_03285</name>
</gene>
<dbReference type="FunFam" id="3.40.640.10:FF:000013">
    <property type="entry name" value="4-aminobutyrate aminotransferase"/>
    <property type="match status" value="1"/>
</dbReference>
<dbReference type="GO" id="GO:0042802">
    <property type="term" value="F:identical protein binding"/>
    <property type="evidence" value="ECO:0007669"/>
    <property type="project" value="TreeGrafter"/>
</dbReference>
<accession>A0A832A0M0</accession>
<evidence type="ECO:0000256" key="1">
    <source>
        <dbReference type="ARBA" id="ARBA00001933"/>
    </source>
</evidence>
<dbReference type="GO" id="GO:0008483">
    <property type="term" value="F:transaminase activity"/>
    <property type="evidence" value="ECO:0007669"/>
    <property type="project" value="UniProtKB-KW"/>
</dbReference>
<comment type="similarity">
    <text evidence="2 6">Belongs to the class-III pyridoxal-phosphate-dependent aminotransferase family.</text>
</comment>
<dbReference type="PANTHER" id="PTHR11986">
    <property type="entry name" value="AMINOTRANSFERASE CLASS III"/>
    <property type="match status" value="1"/>
</dbReference>
<evidence type="ECO:0000256" key="4">
    <source>
        <dbReference type="ARBA" id="ARBA00022679"/>
    </source>
</evidence>